<accession>A0AAE1GW68</accession>
<dbReference type="EMBL" id="JAHWGI010000147">
    <property type="protein sequence ID" value="KAK3910112.1"/>
    <property type="molecule type" value="Genomic_DNA"/>
</dbReference>
<evidence type="ECO:0000313" key="2">
    <source>
        <dbReference type="Proteomes" id="UP001219518"/>
    </source>
</evidence>
<reference evidence="1" key="1">
    <citation type="submission" date="2021-07" db="EMBL/GenBank/DDBJ databases">
        <authorList>
            <person name="Catto M.A."/>
            <person name="Jacobson A."/>
            <person name="Kennedy G."/>
            <person name="Labadie P."/>
            <person name="Hunt B.G."/>
            <person name="Srinivasan R."/>
        </authorList>
    </citation>
    <scope>NUCLEOTIDE SEQUENCE</scope>
    <source>
        <strain evidence="1">PL_HMW_Pooled</strain>
        <tissue evidence="1">Head</tissue>
    </source>
</reference>
<evidence type="ECO:0000313" key="1">
    <source>
        <dbReference type="EMBL" id="KAK3910112.1"/>
    </source>
</evidence>
<feature type="non-terminal residue" evidence="1">
    <location>
        <position position="1"/>
    </location>
</feature>
<gene>
    <name evidence="1" type="ORF">KUF71_000690</name>
</gene>
<organism evidence="1 2">
    <name type="scientific">Frankliniella fusca</name>
    <dbReference type="NCBI Taxonomy" id="407009"/>
    <lineage>
        <taxon>Eukaryota</taxon>
        <taxon>Metazoa</taxon>
        <taxon>Ecdysozoa</taxon>
        <taxon>Arthropoda</taxon>
        <taxon>Hexapoda</taxon>
        <taxon>Insecta</taxon>
        <taxon>Pterygota</taxon>
        <taxon>Neoptera</taxon>
        <taxon>Paraneoptera</taxon>
        <taxon>Thysanoptera</taxon>
        <taxon>Terebrantia</taxon>
        <taxon>Thripoidea</taxon>
        <taxon>Thripidae</taxon>
        <taxon>Frankliniella</taxon>
    </lineage>
</organism>
<proteinExistence type="predicted"/>
<dbReference type="Pfam" id="PF06869">
    <property type="entry name" value="DUF1258"/>
    <property type="match status" value="1"/>
</dbReference>
<sequence>NVFGHLSLWRQQTKSRGPLFNVRTELQCLNVQPELHDFDYLEPSQPTPEDCSDELIYPGARISVQESVLSCIVFAQTENLKTAALCRLLGLIDIHCPKENKIPNSTHLFFKNLNKANSAFTVTYYCNLCWKDRSSSSDFCETCESPKKRVHCYVSCDINQQIAALYQRPDFVKAIQHKSNRTKINVNNIEDIYDGCIYKEAQRTVLTDPYNIFLMWYTDGIQLYESSTYSLWPFYFVVNELPLHLRFRPENIIIAGFWGSSTHPHPNIFLRETLGNIKKIKQGIDVDIFGLNEKSTIKVFVLCGVGDSPAKACFMNIISHSGFFACPKCLIEGENSKQIGNVTVFPFQEILHTRPSTMSQEYKNQVKESMKTLNDCQGVKGPILLSYMLQDTCMFESTAIDGMHSVYMGCIKQILNLITNSKFFKLPFSISKHRLPVQIDKPYLWKASLLRNFFFYIMLPLLKIFMSDLYFEHLTLLVEANFYLNRPSISMSDITKAEDLLRQLVKEFEMLYGPPTCYGFEDLNGKLGNLAHGTKDSSMQIAKRYCTSKWKRFHIEEAISSTLCVVGYYDKTLQQFNEFSHILSIFYSVPYSCKTFCKLFKDQQLYVAATEKRSARNSSFVKYSCRDGNVLGEISTFVKVSTSLNDEHYFACCKRRAVQSILPDGRLGFISKGMGEVCTDLVPVHNIVTVLK</sequence>
<dbReference type="AlphaFoldDB" id="A0AAE1GW68"/>
<comment type="caution">
    <text evidence="1">The sequence shown here is derived from an EMBL/GenBank/DDBJ whole genome shotgun (WGS) entry which is preliminary data.</text>
</comment>
<name>A0AAE1GW68_9NEOP</name>
<keyword evidence="2" id="KW-1185">Reference proteome</keyword>
<dbReference type="InterPro" id="IPR009667">
    <property type="entry name" value="DUF1258"/>
</dbReference>
<protein>
    <submittedName>
        <fullName evidence="1">ABC transporter G family member 38</fullName>
    </submittedName>
</protein>
<dbReference type="Proteomes" id="UP001219518">
    <property type="component" value="Unassembled WGS sequence"/>
</dbReference>
<reference evidence="1" key="2">
    <citation type="journal article" date="2023" name="BMC Genomics">
        <title>Pest status, molecular evolution, and epigenetic factors derived from the genome assembly of Frankliniella fusca, a thysanopteran phytovirus vector.</title>
        <authorList>
            <person name="Catto M.A."/>
            <person name="Labadie P.E."/>
            <person name="Jacobson A.L."/>
            <person name="Kennedy G.G."/>
            <person name="Srinivasan R."/>
            <person name="Hunt B.G."/>
        </authorList>
    </citation>
    <scope>NUCLEOTIDE SEQUENCE</scope>
    <source>
        <strain evidence="1">PL_HMW_Pooled</strain>
    </source>
</reference>
<dbReference type="PANTHER" id="PTHR46579">
    <property type="entry name" value="F5/8 TYPE C DOMAIN-CONTAINING PROTEIN-RELATED"/>
    <property type="match status" value="1"/>
</dbReference>
<dbReference type="PANTHER" id="PTHR46579:SF1">
    <property type="entry name" value="F5_8 TYPE C DOMAIN-CONTAINING PROTEIN"/>
    <property type="match status" value="1"/>
</dbReference>